<sequence>KLLALALGYLVYYRRRKRAQVQQNNNNDIGVVNYSKEIYEDADRTYETLDGVSPNQPGTTSDTYSYPDSNIIPNTTSSQQEYTYAKDTDFPRSSVSTKAAPEGPASNGTVYETLEQPRHPTDNFYNYLDNTNIAKPPTSSELEYTYAKDTGLPRGSPNTKYETLKQPGQPSDDNFYNYIDHTNITKTPSRELEYTYAKDTDFPRSNPNTKVATQDPANRAVYHTLEQPEKPNDDDFYHYPDNTNITKTPSSELEYIYAKDTEIPRVIADKNSKAAPETTSNAVYHTLEHEPPPTGTKIPTDLEYTYAKDTEIPKSFVNAPAPSDALYHTPGQEAPTEPEYSYAKNTDMPSIQLRTKQTSNGHSSPLSDNSGLYHTLEEPNPPQAPVYSTLEGPDDVENYKQVTDKRPNFSDHTYIDVIEDSNKTDSRNAKNSSSVA</sequence>
<dbReference type="Proteomes" id="UP001152795">
    <property type="component" value="Unassembled WGS sequence"/>
</dbReference>
<dbReference type="EMBL" id="CACRXK020003211">
    <property type="protein sequence ID" value="CAB3997867.1"/>
    <property type="molecule type" value="Genomic_DNA"/>
</dbReference>
<proteinExistence type="predicted"/>
<evidence type="ECO:0000256" key="1">
    <source>
        <dbReference type="SAM" id="MobiDB-lite"/>
    </source>
</evidence>
<reference evidence="2" key="1">
    <citation type="submission" date="2020-04" db="EMBL/GenBank/DDBJ databases">
        <authorList>
            <person name="Alioto T."/>
            <person name="Alioto T."/>
            <person name="Gomez Garrido J."/>
        </authorList>
    </citation>
    <scope>NUCLEOTIDE SEQUENCE</scope>
    <source>
        <strain evidence="2">A484AB</strain>
    </source>
</reference>
<dbReference type="OrthoDB" id="10575415at2759"/>
<evidence type="ECO:0000313" key="3">
    <source>
        <dbReference type="Proteomes" id="UP001152795"/>
    </source>
</evidence>
<comment type="caution">
    <text evidence="2">The sequence shown here is derived from an EMBL/GenBank/DDBJ whole genome shotgun (WGS) entry which is preliminary data.</text>
</comment>
<feature type="region of interest" description="Disordered" evidence="1">
    <location>
        <begin position="48"/>
        <end position="110"/>
    </location>
</feature>
<evidence type="ECO:0000313" key="2">
    <source>
        <dbReference type="EMBL" id="CAB3997867.1"/>
    </source>
</evidence>
<feature type="compositionally biased region" description="Polar residues" evidence="1">
    <location>
        <begin position="53"/>
        <end position="82"/>
    </location>
</feature>
<protein>
    <submittedName>
        <fullName evidence="2">Uncharacterized protein</fullName>
    </submittedName>
</protein>
<feature type="compositionally biased region" description="Polar residues" evidence="1">
    <location>
        <begin position="343"/>
        <end position="372"/>
    </location>
</feature>
<feature type="region of interest" description="Disordered" evidence="1">
    <location>
        <begin position="323"/>
        <end position="436"/>
    </location>
</feature>
<dbReference type="AlphaFoldDB" id="A0A7D9E1H4"/>
<accession>A0A7D9E1H4</accession>
<gene>
    <name evidence="2" type="ORF">PACLA_8A087055</name>
</gene>
<name>A0A7D9E1H4_PARCT</name>
<organism evidence="2 3">
    <name type="scientific">Paramuricea clavata</name>
    <name type="common">Red gorgonian</name>
    <name type="synonym">Violescent sea-whip</name>
    <dbReference type="NCBI Taxonomy" id="317549"/>
    <lineage>
        <taxon>Eukaryota</taxon>
        <taxon>Metazoa</taxon>
        <taxon>Cnidaria</taxon>
        <taxon>Anthozoa</taxon>
        <taxon>Octocorallia</taxon>
        <taxon>Malacalcyonacea</taxon>
        <taxon>Plexauridae</taxon>
        <taxon>Paramuricea</taxon>
    </lineage>
</organism>
<keyword evidence="3" id="KW-1185">Reference proteome</keyword>
<feature type="non-terminal residue" evidence="2">
    <location>
        <position position="436"/>
    </location>
</feature>